<evidence type="ECO:0000256" key="4">
    <source>
        <dbReference type="ARBA" id="ARBA00023235"/>
    </source>
</evidence>
<evidence type="ECO:0000256" key="2">
    <source>
        <dbReference type="ARBA" id="ARBA00008465"/>
    </source>
</evidence>
<name>A0A385YVD2_9BACL</name>
<dbReference type="RefSeq" id="WP_119883262.1">
    <property type="nucleotide sequence ID" value="NZ_CP032418.1"/>
</dbReference>
<dbReference type="OrthoDB" id="9762378at2"/>
<dbReference type="GO" id="GO:0046872">
    <property type="term" value="F:metal ion binding"/>
    <property type="evidence" value="ECO:0007669"/>
    <property type="project" value="InterPro"/>
</dbReference>
<dbReference type="PANTHER" id="PTHR48101">
    <property type="entry name" value="METHYLMALONYL-COA MUTASE, MITOCHONDRIAL-RELATED"/>
    <property type="match status" value="1"/>
</dbReference>
<organism evidence="7 8">
    <name type="scientific">Paenisporosarcina cavernae</name>
    <dbReference type="NCBI Taxonomy" id="2320858"/>
    <lineage>
        <taxon>Bacteria</taxon>
        <taxon>Bacillati</taxon>
        <taxon>Bacillota</taxon>
        <taxon>Bacilli</taxon>
        <taxon>Bacillales</taxon>
        <taxon>Caryophanaceae</taxon>
        <taxon>Paenisporosarcina</taxon>
    </lineage>
</organism>
<dbReference type="SUPFAM" id="SSF52242">
    <property type="entry name" value="Cobalamin (vitamin B12)-binding domain"/>
    <property type="match status" value="1"/>
</dbReference>
<dbReference type="SUPFAM" id="SSF51703">
    <property type="entry name" value="Cobalamin (vitamin B12)-dependent enzymes"/>
    <property type="match status" value="1"/>
</dbReference>
<accession>A0A385YVD2</accession>
<dbReference type="InterPro" id="IPR016176">
    <property type="entry name" value="Cbl-dep_enz_cat"/>
</dbReference>
<feature type="domain" description="Methylmalonyl-CoA mutase alpha/beta chain catalytic" evidence="6">
    <location>
        <begin position="201"/>
        <end position="391"/>
    </location>
</feature>
<dbReference type="InterPro" id="IPR036724">
    <property type="entry name" value="Cobalamin-bd_sf"/>
</dbReference>
<dbReference type="KEGG" id="paek:D3873_06350"/>
<dbReference type="Gene3D" id="3.40.50.280">
    <property type="entry name" value="Cobalamin-binding domain"/>
    <property type="match status" value="1"/>
</dbReference>
<dbReference type="AlphaFoldDB" id="A0A385YVD2"/>
<evidence type="ECO:0000313" key="7">
    <source>
        <dbReference type="EMBL" id="AYC29522.1"/>
    </source>
</evidence>
<evidence type="ECO:0000256" key="1">
    <source>
        <dbReference type="ARBA" id="ARBA00001922"/>
    </source>
</evidence>
<dbReference type="Pfam" id="PF01642">
    <property type="entry name" value="MM_CoA_mutase"/>
    <property type="match status" value="1"/>
</dbReference>
<reference evidence="8" key="1">
    <citation type="submission" date="2018-09" db="EMBL/GenBank/DDBJ databases">
        <authorList>
            <person name="Zhu H."/>
        </authorList>
    </citation>
    <scope>NUCLEOTIDE SEQUENCE [LARGE SCALE GENOMIC DNA]</scope>
    <source>
        <strain evidence="8">K2R23-3</strain>
    </source>
</reference>
<evidence type="ECO:0000259" key="6">
    <source>
        <dbReference type="Pfam" id="PF01642"/>
    </source>
</evidence>
<proteinExistence type="inferred from homology"/>
<dbReference type="Proteomes" id="UP000265725">
    <property type="component" value="Chromosome"/>
</dbReference>
<dbReference type="EMBL" id="CP032418">
    <property type="protein sequence ID" value="AYC29522.1"/>
    <property type="molecule type" value="Genomic_DNA"/>
</dbReference>
<keyword evidence="5" id="KW-0170">Cobalt</keyword>
<dbReference type="PANTHER" id="PTHR48101:SF1">
    <property type="entry name" value="METHYLMALONYL-COA MUTASE, LARGE SUBUNIT"/>
    <property type="match status" value="1"/>
</dbReference>
<keyword evidence="3" id="KW-0846">Cobalamin</keyword>
<dbReference type="InterPro" id="IPR006099">
    <property type="entry name" value="MeMalonylCoA_mutase_a/b_cat"/>
</dbReference>
<sequence length="537" mass="59876">MNVQQMKDIQFQDIQEQQWMDAAFAALKGKSMDSLITPTPEGIDLQPLYSTNKVAEVEESREGWKIAQTSLATTISTFLQETKEALANGVEVFGYASTLANEQWTDADMMQLKQYILNYPIMWDIQSTNDPILQIIQSLTEEEKSSVHGTISGIESPFPNVEHAITTEKIHLKGASAVEELTYVLLQLANQQEARFQAVRLHVDTHFFMEIAKLRAMRILWKAFHSTDQHDIPALTIESTTSVRSFSKLDEHVNLLRAGNETLAMVLGGSDVIHTTAYNVLTTTDAKSRRLAKNMGLILREEAGLSGITDAANGSYAIEALTEELVKKSWELFLQLVDLPFTAAQEELFHRATALHEKREQALFTRKSSMVGVNQYANPSDEIKSLSTEKTNRVAIPFESLRYYFSKNPLKAAVVQIGELKAIKVRTDFVVGFLQAGGVVPNISQVFETAEMAQKFIEEGSYDYVVLSATDDDLTNFVPVFSSLFKQTIVEIAGKHPQLEKWKQDGLHGAIYIGQSIPAKMKEIQALTEGGNTSNGK</sequence>
<keyword evidence="4" id="KW-0413">Isomerase</keyword>
<gene>
    <name evidence="7" type="ORF">D3873_06350</name>
</gene>
<protein>
    <recommendedName>
        <fullName evidence="6">Methylmalonyl-CoA mutase alpha/beta chain catalytic domain-containing protein</fullName>
    </recommendedName>
</protein>
<comment type="cofactor">
    <cofactor evidence="1">
        <name>adenosylcob(III)alamin</name>
        <dbReference type="ChEBI" id="CHEBI:18408"/>
    </cofactor>
</comment>
<comment type="similarity">
    <text evidence="2">Belongs to the methylmalonyl-CoA mutase family.</text>
</comment>
<evidence type="ECO:0000256" key="3">
    <source>
        <dbReference type="ARBA" id="ARBA00022628"/>
    </source>
</evidence>
<keyword evidence="8" id="KW-1185">Reference proteome</keyword>
<dbReference type="GO" id="GO:0004494">
    <property type="term" value="F:methylmalonyl-CoA mutase activity"/>
    <property type="evidence" value="ECO:0007669"/>
    <property type="project" value="UniProtKB-EC"/>
</dbReference>
<evidence type="ECO:0000256" key="5">
    <source>
        <dbReference type="ARBA" id="ARBA00023285"/>
    </source>
</evidence>
<dbReference type="GO" id="GO:0005737">
    <property type="term" value="C:cytoplasm"/>
    <property type="evidence" value="ECO:0007669"/>
    <property type="project" value="TreeGrafter"/>
</dbReference>
<dbReference type="GO" id="GO:0019678">
    <property type="term" value="P:propionate metabolic process, methylmalonyl pathway"/>
    <property type="evidence" value="ECO:0007669"/>
    <property type="project" value="TreeGrafter"/>
</dbReference>
<evidence type="ECO:0000313" key="8">
    <source>
        <dbReference type="Proteomes" id="UP000265725"/>
    </source>
</evidence>
<dbReference type="GO" id="GO:0031419">
    <property type="term" value="F:cobalamin binding"/>
    <property type="evidence" value="ECO:0007669"/>
    <property type="project" value="UniProtKB-KW"/>
</dbReference>
<dbReference type="Gene3D" id="3.20.20.240">
    <property type="entry name" value="Methylmalonyl-CoA mutase"/>
    <property type="match status" value="1"/>
</dbReference>